<feature type="region of interest" description="Disordered" evidence="2">
    <location>
        <begin position="147"/>
        <end position="298"/>
    </location>
</feature>
<proteinExistence type="predicted"/>
<keyword evidence="4" id="KW-0732">Signal</keyword>
<comment type="caution">
    <text evidence="1">Lacks conserved residue(s) required for the propagation of feature annotation.</text>
</comment>
<feature type="region of interest" description="Disordered" evidence="2">
    <location>
        <begin position="482"/>
        <end position="530"/>
    </location>
</feature>
<feature type="compositionally biased region" description="Low complexity" evidence="2">
    <location>
        <begin position="990"/>
        <end position="1003"/>
    </location>
</feature>
<dbReference type="Gene3D" id="2.10.25.10">
    <property type="entry name" value="Laminin"/>
    <property type="match status" value="1"/>
</dbReference>
<protein>
    <recommendedName>
        <fullName evidence="5">EGF-like domain-containing protein</fullName>
    </recommendedName>
</protein>
<reference evidence="6" key="1">
    <citation type="journal article" date="2023" name="Science">
        <title>Genome structures resolve the early diversification of teleost fishes.</title>
        <authorList>
            <person name="Parey E."/>
            <person name="Louis A."/>
            <person name="Montfort J."/>
            <person name="Bouchez O."/>
            <person name="Roques C."/>
            <person name="Iampietro C."/>
            <person name="Lluch J."/>
            <person name="Castinel A."/>
            <person name="Donnadieu C."/>
            <person name="Desvignes T."/>
            <person name="Floi Bucao C."/>
            <person name="Jouanno E."/>
            <person name="Wen M."/>
            <person name="Mejri S."/>
            <person name="Dirks R."/>
            <person name="Jansen H."/>
            <person name="Henkel C."/>
            <person name="Chen W.J."/>
            <person name="Zahm M."/>
            <person name="Cabau C."/>
            <person name="Klopp C."/>
            <person name="Thompson A.W."/>
            <person name="Robinson-Rechavi M."/>
            <person name="Braasch I."/>
            <person name="Lecointre G."/>
            <person name="Bobe J."/>
            <person name="Postlethwait J.H."/>
            <person name="Berthelot C."/>
            <person name="Roest Crollius H."/>
            <person name="Guiguen Y."/>
        </authorList>
    </citation>
    <scope>NUCLEOTIDE SEQUENCE</scope>
    <source>
        <strain evidence="6">WJC10195</strain>
    </source>
</reference>
<feature type="compositionally biased region" description="Polar residues" evidence="2">
    <location>
        <begin position="849"/>
        <end position="869"/>
    </location>
</feature>
<feature type="compositionally biased region" description="Low complexity" evidence="2">
    <location>
        <begin position="394"/>
        <end position="409"/>
    </location>
</feature>
<keyword evidence="1" id="KW-0245">EGF-like domain</keyword>
<sequence length="1407" mass="147716">MCHTLYYLFLFILNTGYLFALEHRHCGGTIDILREKSGFIRYSSVAGQVDSNITTYKEAGRSDTECTWVIDALPNQKVQLEVVSIDNASRAWVHFESNGDQRVYALEESSPVSGIGRIIITWRAKAYANSQQSINLSFTAVWKEIGNSSEGGRGESARTEPATMRTETSSPSVSRAPGVRRKSWLPRSSEPTLGIKGSAHHTTGAGGRGLGRGTAGAFRSLTSAPARRLSPSASAVSDKEAPPLPQETSDNNPDTPGAALAKDASGPRRLEAKPEPPRFLGTPMDSPGLATTAVPPAQGPGSIFQGLLSVRVPRTAASPLSHTDADSAVPLSELNTFIPTLVTHRTPPLVTHGTPPLVTHGTPPPAPPSLAPGQQAERRGDAAYHTDPTSGNPQSRVASMSLSSVSQLLREAETHSVASTEVNPPPALTLPDSRNSPAAYVTTALAAGPGGKDYTRSYNQPGFISPFAGTGGQEVTKRQSAFDSLSGSTPGLSQWTAFPESEGTVGRDSWSVTDLEPPSSSLPEDTTGAQQGLKANGTAEMIPGSTEAEGALRLSALVTRSLSEDERSDVPLPAVLEESSPPSASSEEPGGTAVPSLDGSTVEEVAASAQSADPGSARGEAPSTSPPVGSDTEKHVGTLVTGSSDLAPYTATLVPELGDEVRTDFTASAPHSEATTHSSVSSVDQDFTETPTEKPELEGSATTRDGGVHPASATAESEVSSRPDCETDPAPEPRSSNSTSRPLVPVEADGTGPAPAVSTASAPPATAGPREEPTAPEDISGAPPTHSTPDHSHTGVTTVTLLLTTLSSTQGRRGARGTEKPETVPHGWREQSEGTPTSADGSIFHPHTVTPSPVDSDTASRSTAPGSPTVTPPLAVSGTAGSPVCSPPACSSVPPRAPEGPSPSVRGEAEGTQKAGCPGCTATPSPAGGTPSPPVTLSPAVTATAPPTGGSTGRKTHRTTARPFPFTPRLRPTSQAPGRETVPPPPSPSPLTGLSTSTLSTQPANGSSLSSSAKPVRGRVFIVENQPAIIKEETVQLLLQMVLESGPPGEPKSPQPEYIKEDAAHKVEPLLQKAPGYEGLRASWTSGNAVVQAVPVFNTARALSWLGAPGGLLNVTGLRETVRRGLYVGGAKVVNVTVGGLQPELCPWLFLCPPGFLCVPTGPGAAICTSLCHTDYCKNGGICTHHRGQQPVCQCPVGEDFWYMGRWCDLRMTRQRLVGVCLGVLLSVAALMATLSYLVIRRFKAMLVQAKVDQTRSSYRRFNHFDELSSRFWLRSWPGSADSLDNPAYSRSDELLHLRALDRTCCYHDDTLSISSTYPGSGTHLNTVYTHGSHYNWDLSDASINEWIADSGKASDLSVCSWPIEPIQWTPFPLLQQLGIHRSAKTPRPHSYCEGMELVDLEKTWTA</sequence>
<feature type="compositionally biased region" description="Basic and acidic residues" evidence="2">
    <location>
        <begin position="816"/>
        <end position="832"/>
    </location>
</feature>
<feature type="compositionally biased region" description="Low complexity" evidence="2">
    <location>
        <begin position="882"/>
        <end position="894"/>
    </location>
</feature>
<feature type="compositionally biased region" description="Polar residues" evidence="2">
    <location>
        <begin position="673"/>
        <end position="690"/>
    </location>
</feature>
<comment type="caution">
    <text evidence="6">The sequence shown here is derived from an EMBL/GenBank/DDBJ whole genome shotgun (WGS) entry which is preliminary data.</text>
</comment>
<feature type="chain" id="PRO_5040289367" description="EGF-like domain-containing protein" evidence="4">
    <location>
        <begin position="21"/>
        <end position="1407"/>
    </location>
</feature>
<evidence type="ECO:0000313" key="7">
    <source>
        <dbReference type="Proteomes" id="UP001152622"/>
    </source>
</evidence>
<evidence type="ECO:0000256" key="1">
    <source>
        <dbReference type="PROSITE-ProRule" id="PRU00076"/>
    </source>
</evidence>
<dbReference type="Proteomes" id="UP001152622">
    <property type="component" value="Chromosome 4"/>
</dbReference>
<feature type="compositionally biased region" description="Low complexity" evidence="2">
    <location>
        <begin position="961"/>
        <end position="973"/>
    </location>
</feature>
<keyword evidence="3" id="KW-0472">Membrane</keyword>
<evidence type="ECO:0000313" key="6">
    <source>
        <dbReference type="EMBL" id="KAJ8363958.1"/>
    </source>
</evidence>
<dbReference type="OrthoDB" id="10055523at2759"/>
<dbReference type="PROSITE" id="PS50026">
    <property type="entry name" value="EGF_3"/>
    <property type="match status" value="1"/>
</dbReference>
<keyword evidence="7" id="KW-1185">Reference proteome</keyword>
<feature type="compositionally biased region" description="Gly residues" evidence="2">
    <location>
        <begin position="204"/>
        <end position="214"/>
    </location>
</feature>
<feature type="compositionally biased region" description="Low complexity" evidence="2">
    <location>
        <begin position="215"/>
        <end position="235"/>
    </location>
</feature>
<feature type="compositionally biased region" description="Polar residues" evidence="2">
    <location>
        <begin position="1004"/>
        <end position="1013"/>
    </location>
</feature>
<feature type="compositionally biased region" description="Low complexity" evidence="2">
    <location>
        <begin position="796"/>
        <end position="809"/>
    </location>
</feature>
<accession>A0A9Q1FPZ5</accession>
<feature type="compositionally biased region" description="Low complexity" evidence="2">
    <location>
        <begin position="937"/>
        <end position="949"/>
    </location>
</feature>
<organism evidence="6 7">
    <name type="scientific">Synaphobranchus kaupii</name>
    <name type="common">Kaup's arrowtooth eel</name>
    <dbReference type="NCBI Taxonomy" id="118154"/>
    <lineage>
        <taxon>Eukaryota</taxon>
        <taxon>Metazoa</taxon>
        <taxon>Chordata</taxon>
        <taxon>Craniata</taxon>
        <taxon>Vertebrata</taxon>
        <taxon>Euteleostomi</taxon>
        <taxon>Actinopterygii</taxon>
        <taxon>Neopterygii</taxon>
        <taxon>Teleostei</taxon>
        <taxon>Anguilliformes</taxon>
        <taxon>Synaphobranchidae</taxon>
        <taxon>Synaphobranchus</taxon>
    </lineage>
</organism>
<feature type="compositionally biased region" description="Basic and acidic residues" evidence="2">
    <location>
        <begin position="265"/>
        <end position="276"/>
    </location>
</feature>
<feature type="compositionally biased region" description="Polar residues" evidence="2">
    <location>
        <begin position="482"/>
        <end position="496"/>
    </location>
</feature>
<evidence type="ECO:0000256" key="2">
    <source>
        <dbReference type="SAM" id="MobiDB-lite"/>
    </source>
</evidence>
<keyword evidence="3" id="KW-1133">Transmembrane helix</keyword>
<dbReference type="InterPro" id="IPR000742">
    <property type="entry name" value="EGF"/>
</dbReference>
<feature type="transmembrane region" description="Helical" evidence="3">
    <location>
        <begin position="1217"/>
        <end position="1240"/>
    </location>
</feature>
<feature type="signal peptide" evidence="4">
    <location>
        <begin position="1"/>
        <end position="20"/>
    </location>
</feature>
<dbReference type="EMBL" id="JAINUF010000004">
    <property type="protein sequence ID" value="KAJ8363958.1"/>
    <property type="molecule type" value="Genomic_DNA"/>
</dbReference>
<keyword evidence="3" id="KW-0812">Transmembrane</keyword>
<name>A0A9Q1FPZ5_SYNKA</name>
<feature type="compositionally biased region" description="Low complexity" evidence="2">
    <location>
        <begin position="918"/>
        <end position="930"/>
    </location>
</feature>
<feature type="compositionally biased region" description="Low complexity" evidence="2">
    <location>
        <begin position="751"/>
        <end position="768"/>
    </location>
</feature>
<feature type="compositionally biased region" description="Polar residues" evidence="2">
    <location>
        <begin position="518"/>
        <end position="530"/>
    </location>
</feature>
<feature type="domain" description="EGF-like" evidence="5">
    <location>
        <begin position="1169"/>
        <end position="1209"/>
    </location>
</feature>
<feature type="compositionally biased region" description="Low complexity" evidence="2">
    <location>
        <begin position="571"/>
        <end position="589"/>
    </location>
</feature>
<gene>
    <name evidence="6" type="ORF">SKAU_G00127890</name>
</gene>
<evidence type="ECO:0000259" key="5">
    <source>
        <dbReference type="PROSITE" id="PS50026"/>
    </source>
</evidence>
<feature type="region of interest" description="Disordered" evidence="2">
    <location>
        <begin position="357"/>
        <end position="435"/>
    </location>
</feature>
<feature type="region of interest" description="Disordered" evidence="2">
    <location>
        <begin position="563"/>
        <end position="1014"/>
    </location>
</feature>
<evidence type="ECO:0000256" key="4">
    <source>
        <dbReference type="SAM" id="SignalP"/>
    </source>
</evidence>
<evidence type="ECO:0000256" key="3">
    <source>
        <dbReference type="SAM" id="Phobius"/>
    </source>
</evidence>